<evidence type="ECO:0000313" key="3">
    <source>
        <dbReference type="EMBL" id="GAA0533115.1"/>
    </source>
</evidence>
<feature type="region of interest" description="Disordered" evidence="1">
    <location>
        <begin position="233"/>
        <end position="253"/>
    </location>
</feature>
<comment type="caution">
    <text evidence="3">The sequence shown here is derived from an EMBL/GenBank/DDBJ whole genome shotgun (WGS) entry which is preliminary data.</text>
</comment>
<name>A0ABN1D3B6_SACER</name>
<dbReference type="Proteomes" id="UP001500729">
    <property type="component" value="Unassembled WGS sequence"/>
</dbReference>
<feature type="domain" description="DUF5753" evidence="2">
    <location>
        <begin position="49"/>
        <end position="227"/>
    </location>
</feature>
<protein>
    <recommendedName>
        <fullName evidence="2">DUF5753 domain-containing protein</fullName>
    </recommendedName>
</protein>
<keyword evidence="4" id="KW-1185">Reference proteome</keyword>
<evidence type="ECO:0000256" key="1">
    <source>
        <dbReference type="SAM" id="MobiDB-lite"/>
    </source>
</evidence>
<evidence type="ECO:0000259" key="2">
    <source>
        <dbReference type="Pfam" id="PF19054"/>
    </source>
</evidence>
<accession>A0ABN1D3B6</accession>
<gene>
    <name evidence="3" type="ORF">GCM10009533_35260</name>
</gene>
<dbReference type="EMBL" id="BAAAGS010000022">
    <property type="protein sequence ID" value="GAA0533115.1"/>
    <property type="molecule type" value="Genomic_DNA"/>
</dbReference>
<dbReference type="InterPro" id="IPR043917">
    <property type="entry name" value="DUF5753"/>
</dbReference>
<dbReference type="Pfam" id="PF19054">
    <property type="entry name" value="DUF5753"/>
    <property type="match status" value="1"/>
</dbReference>
<evidence type="ECO:0000313" key="4">
    <source>
        <dbReference type="Proteomes" id="UP001500729"/>
    </source>
</evidence>
<sequence length="253" mass="27835">MRPGWATMQALLAFYGAEDHERVEAAAMWEDAAEQATRVVTPAGSSKALRAFLRAENEADTARILEPHVVPGLLQTHGYARAINLGGQQFHSTPPERYVTARLSRQARLSPPSPLMLHAVIDESVIHRTVGGREVMIEQLRHLLKLADRDNVCLQLLPFGAGAYGSMDGAFTILGYSDVEDPPAVYVDSAAGGTWVENGDDVTRFADMFTEVAESALSGEETSLLIRSQIRTLEDEPDVAQEQPKRKRTKQLR</sequence>
<reference evidence="3 4" key="1">
    <citation type="journal article" date="2019" name="Int. J. Syst. Evol. Microbiol.">
        <title>The Global Catalogue of Microorganisms (GCM) 10K type strain sequencing project: providing services to taxonomists for standard genome sequencing and annotation.</title>
        <authorList>
            <consortium name="The Broad Institute Genomics Platform"/>
            <consortium name="The Broad Institute Genome Sequencing Center for Infectious Disease"/>
            <person name="Wu L."/>
            <person name="Ma J."/>
        </authorList>
    </citation>
    <scope>NUCLEOTIDE SEQUENCE [LARGE SCALE GENOMIC DNA]</scope>
    <source>
        <strain evidence="3 4">JCM 10303</strain>
    </source>
</reference>
<organism evidence="3 4">
    <name type="scientific">Saccharopolyspora erythraea</name>
    <name type="common">Streptomyces erythraeus</name>
    <dbReference type="NCBI Taxonomy" id="1836"/>
    <lineage>
        <taxon>Bacteria</taxon>
        <taxon>Bacillati</taxon>
        <taxon>Actinomycetota</taxon>
        <taxon>Actinomycetes</taxon>
        <taxon>Pseudonocardiales</taxon>
        <taxon>Pseudonocardiaceae</taxon>
        <taxon>Saccharopolyspora</taxon>
    </lineage>
</organism>
<proteinExistence type="predicted"/>